<dbReference type="InterPro" id="IPR002048">
    <property type="entry name" value="EF_hand_dom"/>
</dbReference>
<dbReference type="InterPro" id="IPR011992">
    <property type="entry name" value="EF-hand-dom_pair"/>
</dbReference>
<reference evidence="4" key="1">
    <citation type="submission" date="2023-08" db="EMBL/GenBank/DDBJ databases">
        <authorList>
            <person name="Chen Y."/>
            <person name="Shah S."/>
            <person name="Dougan E. K."/>
            <person name="Thang M."/>
            <person name="Chan C."/>
        </authorList>
    </citation>
    <scope>NUCLEOTIDE SEQUENCE</scope>
</reference>
<dbReference type="SUPFAM" id="SSF47473">
    <property type="entry name" value="EF-hand"/>
    <property type="match status" value="1"/>
</dbReference>
<organism evidence="4 5">
    <name type="scientific">Effrenium voratum</name>
    <dbReference type="NCBI Taxonomy" id="2562239"/>
    <lineage>
        <taxon>Eukaryota</taxon>
        <taxon>Sar</taxon>
        <taxon>Alveolata</taxon>
        <taxon>Dinophyceae</taxon>
        <taxon>Suessiales</taxon>
        <taxon>Symbiodiniaceae</taxon>
        <taxon>Effrenium</taxon>
    </lineage>
</organism>
<evidence type="ECO:0000313" key="4">
    <source>
        <dbReference type="EMBL" id="CAJ1373666.1"/>
    </source>
</evidence>
<feature type="chain" id="PRO_5041432104" description="EF-hand domain-containing protein" evidence="2">
    <location>
        <begin position="16"/>
        <end position="67"/>
    </location>
</feature>
<feature type="domain" description="EF-hand" evidence="3">
    <location>
        <begin position="23"/>
        <end position="58"/>
    </location>
</feature>
<keyword evidence="5" id="KW-1185">Reference proteome</keyword>
<evidence type="ECO:0000313" key="5">
    <source>
        <dbReference type="Proteomes" id="UP001178507"/>
    </source>
</evidence>
<evidence type="ECO:0000259" key="3">
    <source>
        <dbReference type="PROSITE" id="PS50222"/>
    </source>
</evidence>
<dbReference type="PROSITE" id="PS00018">
    <property type="entry name" value="EF_HAND_1"/>
    <property type="match status" value="1"/>
</dbReference>
<dbReference type="InterPro" id="IPR018247">
    <property type="entry name" value="EF_Hand_1_Ca_BS"/>
</dbReference>
<evidence type="ECO:0000256" key="2">
    <source>
        <dbReference type="SAM" id="SignalP"/>
    </source>
</evidence>
<proteinExistence type="predicted"/>
<gene>
    <name evidence="4" type="ORF">EVOR1521_LOCUS3423</name>
</gene>
<protein>
    <recommendedName>
        <fullName evidence="3">EF-hand domain-containing protein</fullName>
    </recommendedName>
</protein>
<dbReference type="PROSITE" id="PS50222">
    <property type="entry name" value="EF_HAND_2"/>
    <property type="match status" value="1"/>
</dbReference>
<dbReference type="AlphaFoldDB" id="A0AA36MJ60"/>
<dbReference type="GO" id="GO:0005509">
    <property type="term" value="F:calcium ion binding"/>
    <property type="evidence" value="ECO:0007669"/>
    <property type="project" value="InterPro"/>
</dbReference>
<sequence length="67" mass="7158">MKTVAVLALLVSARCAKVRNSGAAPEVSEQAFRGLDRNRDGAITPDELEAEIFDSADAGVTCQPLRR</sequence>
<name>A0AA36MJ60_9DINO</name>
<dbReference type="EMBL" id="CAUJNA010000207">
    <property type="protein sequence ID" value="CAJ1373666.1"/>
    <property type="molecule type" value="Genomic_DNA"/>
</dbReference>
<evidence type="ECO:0000256" key="1">
    <source>
        <dbReference type="ARBA" id="ARBA00022837"/>
    </source>
</evidence>
<dbReference type="Proteomes" id="UP001178507">
    <property type="component" value="Unassembled WGS sequence"/>
</dbReference>
<keyword evidence="2" id="KW-0732">Signal</keyword>
<feature type="signal peptide" evidence="2">
    <location>
        <begin position="1"/>
        <end position="15"/>
    </location>
</feature>
<comment type="caution">
    <text evidence="4">The sequence shown here is derived from an EMBL/GenBank/DDBJ whole genome shotgun (WGS) entry which is preliminary data.</text>
</comment>
<keyword evidence="1" id="KW-0106">Calcium</keyword>
<accession>A0AA36MJ60</accession>